<sequence length="422" mass="48912">MASMMENGVDLPPPDRPKFLSSTVDKAEGRFLTENHNIWTRYLSGKRLSGVMDIYMSALPPILKSSLDLSSDQWQKKSLYPFLRRIIFETSVQTFFGPRLAQFWPTMWDDWRRFDDATYIGVRSNWAFKLQPKIYKARERMFQAFERWLDAAEDYEWDNAEEIWCENWGLRLNYERDVLGRQCSFTKRGRACLQASFLFVIVTNAAPMATWFGYCVASNPSRLTEYRTATKPFILTSPTSSDLGSTPHFDLPSLIKEPFVHSLWLEALRLGTMSAAARVVTQDTVLEDYVLRKGSVVLMPVHLMHFSKEFEPGVKKFQPERWLVEDADKLKRQNMAMRPFGGGTSLCSGRYVAEMEILGVVSVLVEMLDFRFEDQSEDHWEFNPRSIGVMAPKKDVIVWVKSRDKILLVVLSFSLYMLVIME</sequence>
<evidence type="ECO:0000313" key="8">
    <source>
        <dbReference type="Proteomes" id="UP001056012"/>
    </source>
</evidence>
<accession>A0A9Q8ZE68</accession>
<proteinExistence type="inferred from homology"/>
<dbReference type="Gene3D" id="1.10.630.10">
    <property type="entry name" value="Cytochrome P450"/>
    <property type="match status" value="1"/>
</dbReference>
<evidence type="ECO:0008006" key="9">
    <source>
        <dbReference type="Google" id="ProtNLM"/>
    </source>
</evidence>
<dbReference type="InterPro" id="IPR036396">
    <property type="entry name" value="Cyt_P450_sf"/>
</dbReference>
<dbReference type="GO" id="GO:0016705">
    <property type="term" value="F:oxidoreductase activity, acting on paired donors, with incorporation or reduction of molecular oxygen"/>
    <property type="evidence" value="ECO:0007669"/>
    <property type="project" value="InterPro"/>
</dbReference>
<evidence type="ECO:0000313" key="7">
    <source>
        <dbReference type="EMBL" id="USP81657.1"/>
    </source>
</evidence>
<dbReference type="EMBL" id="CP089280">
    <property type="protein sequence ID" value="USP81657.1"/>
    <property type="molecule type" value="Genomic_DNA"/>
</dbReference>
<evidence type="ECO:0000256" key="2">
    <source>
        <dbReference type="ARBA" id="ARBA00010617"/>
    </source>
</evidence>
<dbReference type="GO" id="GO:0020037">
    <property type="term" value="F:heme binding"/>
    <property type="evidence" value="ECO:0007669"/>
    <property type="project" value="InterPro"/>
</dbReference>
<dbReference type="PRINTS" id="PR00465">
    <property type="entry name" value="EP450IV"/>
</dbReference>
<evidence type="ECO:0000256" key="1">
    <source>
        <dbReference type="ARBA" id="ARBA00001971"/>
    </source>
</evidence>
<reference evidence="7" key="1">
    <citation type="submission" date="2021-12" db="EMBL/GenBank/DDBJ databases">
        <title>Curvularia clavata genome.</title>
        <authorList>
            <person name="Cao Y."/>
        </authorList>
    </citation>
    <scope>NUCLEOTIDE SEQUENCE</scope>
    <source>
        <strain evidence="7">Yc1106</strain>
    </source>
</reference>
<dbReference type="PANTHER" id="PTHR24304:SF2">
    <property type="entry name" value="24-HYDROXYCHOLESTEROL 7-ALPHA-HYDROXYLASE"/>
    <property type="match status" value="1"/>
</dbReference>
<dbReference type="GO" id="GO:0005506">
    <property type="term" value="F:iron ion binding"/>
    <property type="evidence" value="ECO:0007669"/>
    <property type="project" value="InterPro"/>
</dbReference>
<gene>
    <name evidence="7" type="ORF">yc1106_08931</name>
</gene>
<dbReference type="PANTHER" id="PTHR24304">
    <property type="entry name" value="CYTOCHROME P450 FAMILY 7"/>
    <property type="match status" value="1"/>
</dbReference>
<name>A0A9Q8ZE68_CURCL</name>
<evidence type="ECO:0000256" key="5">
    <source>
        <dbReference type="ARBA" id="ARBA00023004"/>
    </source>
</evidence>
<keyword evidence="4 6" id="KW-0479">Metal-binding</keyword>
<evidence type="ECO:0000256" key="4">
    <source>
        <dbReference type="ARBA" id="ARBA00022723"/>
    </source>
</evidence>
<evidence type="ECO:0000256" key="6">
    <source>
        <dbReference type="PIRSR" id="PIRSR602403-1"/>
    </source>
</evidence>
<evidence type="ECO:0000256" key="3">
    <source>
        <dbReference type="ARBA" id="ARBA00022617"/>
    </source>
</evidence>
<dbReference type="GO" id="GO:0008395">
    <property type="term" value="F:steroid hydroxylase activity"/>
    <property type="evidence" value="ECO:0007669"/>
    <property type="project" value="TreeGrafter"/>
</dbReference>
<keyword evidence="3 6" id="KW-0349">Heme</keyword>
<dbReference type="OrthoDB" id="1470350at2759"/>
<comment type="similarity">
    <text evidence="2">Belongs to the cytochrome P450 family.</text>
</comment>
<dbReference type="Pfam" id="PF00067">
    <property type="entry name" value="p450"/>
    <property type="match status" value="1"/>
</dbReference>
<feature type="binding site" description="axial binding residue" evidence="6">
    <location>
        <position position="347"/>
    </location>
    <ligand>
        <name>heme</name>
        <dbReference type="ChEBI" id="CHEBI:30413"/>
    </ligand>
    <ligandPart>
        <name>Fe</name>
        <dbReference type="ChEBI" id="CHEBI:18248"/>
    </ligandPart>
</feature>
<organism evidence="7 8">
    <name type="scientific">Curvularia clavata</name>
    <dbReference type="NCBI Taxonomy" id="95742"/>
    <lineage>
        <taxon>Eukaryota</taxon>
        <taxon>Fungi</taxon>
        <taxon>Dikarya</taxon>
        <taxon>Ascomycota</taxon>
        <taxon>Pezizomycotina</taxon>
        <taxon>Dothideomycetes</taxon>
        <taxon>Pleosporomycetidae</taxon>
        <taxon>Pleosporales</taxon>
        <taxon>Pleosporineae</taxon>
        <taxon>Pleosporaceae</taxon>
        <taxon>Curvularia</taxon>
    </lineage>
</organism>
<dbReference type="Proteomes" id="UP001056012">
    <property type="component" value="Chromosome 7"/>
</dbReference>
<dbReference type="SUPFAM" id="SSF48264">
    <property type="entry name" value="Cytochrome P450"/>
    <property type="match status" value="1"/>
</dbReference>
<dbReference type="InterPro" id="IPR001128">
    <property type="entry name" value="Cyt_P450"/>
</dbReference>
<keyword evidence="5 6" id="KW-0408">Iron</keyword>
<comment type="cofactor">
    <cofactor evidence="1 6">
        <name>heme</name>
        <dbReference type="ChEBI" id="CHEBI:30413"/>
    </cofactor>
</comment>
<dbReference type="VEuPathDB" id="FungiDB:yc1106_08931"/>
<dbReference type="AlphaFoldDB" id="A0A9Q8ZE68"/>
<dbReference type="InterPro" id="IPR002403">
    <property type="entry name" value="Cyt_P450_E_grp-IV"/>
</dbReference>
<protein>
    <recommendedName>
        <fullName evidence="9">Cytochrome P450</fullName>
    </recommendedName>
</protein>
<dbReference type="InterPro" id="IPR050529">
    <property type="entry name" value="CYP450_sterol_14alpha_dmase"/>
</dbReference>
<keyword evidence="8" id="KW-1185">Reference proteome</keyword>